<dbReference type="OrthoDB" id="174989at2"/>
<evidence type="ECO:0000256" key="8">
    <source>
        <dbReference type="PROSITE-ProRule" id="PRU00339"/>
    </source>
</evidence>
<evidence type="ECO:0000256" key="1">
    <source>
        <dbReference type="ARBA" id="ARBA00004339"/>
    </source>
</evidence>
<feature type="chain" id="PRO_5015574940" evidence="10">
    <location>
        <begin position="26"/>
        <end position="1119"/>
    </location>
</feature>
<dbReference type="InterPro" id="IPR019734">
    <property type="entry name" value="TPR_rpt"/>
</dbReference>
<comment type="caution">
    <text evidence="12">The sequence shown here is derived from an EMBL/GenBank/DDBJ whole genome shotgun (WGS) entry which is preliminary data.</text>
</comment>
<evidence type="ECO:0000259" key="11">
    <source>
        <dbReference type="Pfam" id="PF05420"/>
    </source>
</evidence>
<evidence type="ECO:0000256" key="10">
    <source>
        <dbReference type="SAM" id="SignalP"/>
    </source>
</evidence>
<evidence type="ECO:0000256" key="9">
    <source>
        <dbReference type="SAM" id="MobiDB-lite"/>
    </source>
</evidence>
<organism evidence="12 13">
    <name type="scientific">Sphingomonas faeni</name>
    <dbReference type="NCBI Taxonomy" id="185950"/>
    <lineage>
        <taxon>Bacteria</taxon>
        <taxon>Pseudomonadati</taxon>
        <taxon>Pseudomonadota</taxon>
        <taxon>Alphaproteobacteria</taxon>
        <taxon>Sphingomonadales</taxon>
        <taxon>Sphingomonadaceae</taxon>
        <taxon>Sphingomonas</taxon>
    </lineage>
</organism>
<dbReference type="InterPro" id="IPR003921">
    <property type="entry name" value="Cell_synth_C"/>
</dbReference>
<dbReference type="Pfam" id="PF05420">
    <property type="entry name" value="BCSC_C"/>
    <property type="match status" value="1"/>
</dbReference>
<evidence type="ECO:0000256" key="5">
    <source>
        <dbReference type="ARBA" id="ARBA00022737"/>
    </source>
</evidence>
<dbReference type="GO" id="GO:0009279">
    <property type="term" value="C:cell outer membrane"/>
    <property type="evidence" value="ECO:0007669"/>
    <property type="project" value="UniProtKB-SubCell"/>
</dbReference>
<feature type="domain" description="Cellulose synthase operon C C-terminal" evidence="11">
    <location>
        <begin position="770"/>
        <end position="1114"/>
    </location>
</feature>
<feature type="compositionally biased region" description="Low complexity" evidence="9">
    <location>
        <begin position="69"/>
        <end position="120"/>
    </location>
</feature>
<dbReference type="SUPFAM" id="SSF81901">
    <property type="entry name" value="HCP-like"/>
    <property type="match status" value="1"/>
</dbReference>
<accession>A0A2T5U948</accession>
<evidence type="ECO:0000256" key="4">
    <source>
        <dbReference type="ARBA" id="ARBA00022729"/>
    </source>
</evidence>
<feature type="repeat" description="TPR" evidence="8">
    <location>
        <begin position="30"/>
        <end position="63"/>
    </location>
</feature>
<feature type="repeat" description="TPR" evidence="8">
    <location>
        <begin position="534"/>
        <end position="567"/>
    </location>
</feature>
<dbReference type="UniPathway" id="UPA00694"/>
<dbReference type="PANTHER" id="PTHR12558:SF13">
    <property type="entry name" value="CELL DIVISION CYCLE PROTEIN 27 HOMOLOG"/>
    <property type="match status" value="1"/>
</dbReference>
<dbReference type="PRINTS" id="PR01441">
    <property type="entry name" value="CELLSNTHASEC"/>
</dbReference>
<dbReference type="PANTHER" id="PTHR12558">
    <property type="entry name" value="CELL DIVISION CYCLE 16,23,27"/>
    <property type="match status" value="1"/>
</dbReference>
<comment type="pathway">
    <text evidence="2">Glycan metabolism; bacterial cellulose biosynthesis.</text>
</comment>
<keyword evidence="6 8" id="KW-0802">TPR repeat</keyword>
<sequence length="1119" mass="116282">MIRFTTLALLTAGIASPLLVQPAVAQVAGVGALVQQGRYWQSRGRADLARTAYRRALAIDPSNAEARRALSTSSAPAAAPAARPSRAPAPAPAGMTGPAPTPTTASRAVSVPAPARRAAPMPSDRGSDSRAAGFRSLEQGDLVQAQRQFEAALANNRNDADAAGGLGVVRLRQSRFAESAELLSRASARGNRARWSEALASAQFYAGLDDARARLAAGDVVGAQIQAEALARTSVKDRGPALALLADIYERQGRYADSADLARQAGSAGGSAAQLESRVVRNDALQAATHGDPAKADALFQRGLMLDPADPWIRYEYARYMIGQGRAPEAEALIQSIQTIGTADALYAAAMLHNERGRQAQATSLLSRLTEAQKTPAIRRFEAQIAVDSAVARAKAIAAQGRGGEAIATLRQIGMTPTLSAASLASIAGGLNDLGDQAGAVPLAERALAASPATAADYEPIVRVLARTGQDAAVASAIDRARTASAGSASAAPAIARLEGIAASSQADRMRLAGQNAQAFDLLQQAWAASPGNADVLGALGRLYQSGDMPSQAAQTYQMVLAANPRDKGALIGLIGSAGAGGSHDVATATVDRALAAYPDDYEIYAAAGQMEQARGDRGAAKRYLRRAETAYVARSGSGVTLSGANPFAAGMGSGNPFRQVEQAPVVAANPFALSAGPIPTSKPGRSSTPMAFTVAPGYGAGSPGVPVPTGFAPGGYASSNGAVPQAGVAGGDATLIRLRDDIARLSDDTGPRAEMKLGFRERSGETGLSELRELSGTATLSTGVAGGRVSVSATPVVIDSGRPTGSALARFGRNATPEAQGIVNALPSALVQADTQHASGVAVAASYDSPGVRIEVGSTPIGFDNTEVTWGFTGKPKISRTVSAQGWVKREPVTDSVVSYAGTRDPVTGERWGQVMRTGGGASLSWDDEGTGVYADVSGYRYTGENVRRNRGYQANAGGYLPLYRDGHSTLTGGLNLNWQAFDNNQNYFTYGHGGYFSPQSFLSMSLPIRYAYNSTRWEGRLGVAPGYQSFEQDRAPIYPTDPNAQAELDALKARNTDVRSYYDSLSNTGFAFSADGSLFYRLNPNTRIGASASANTFGTYDDYRSTFELRQSLGGTK</sequence>
<dbReference type="GO" id="GO:0006011">
    <property type="term" value="P:UDP-alpha-D-glucose metabolic process"/>
    <property type="evidence" value="ECO:0007669"/>
    <property type="project" value="InterPro"/>
</dbReference>
<gene>
    <name evidence="12" type="ORF">C8J25_10293</name>
</gene>
<dbReference type="GO" id="GO:0030244">
    <property type="term" value="P:cellulose biosynthetic process"/>
    <property type="evidence" value="ECO:0007669"/>
    <property type="project" value="UniProtKB-KW"/>
</dbReference>
<keyword evidence="7" id="KW-0135">Cellulose biosynthesis</keyword>
<keyword evidence="5" id="KW-0677">Repeat</keyword>
<dbReference type="RefSeq" id="WP_107952913.1">
    <property type="nucleotide sequence ID" value="NZ_QAYE01000002.1"/>
</dbReference>
<evidence type="ECO:0000256" key="6">
    <source>
        <dbReference type="ARBA" id="ARBA00022803"/>
    </source>
</evidence>
<dbReference type="Gene3D" id="1.25.40.10">
    <property type="entry name" value="Tetratricopeptide repeat domain"/>
    <property type="match status" value="3"/>
</dbReference>
<protein>
    <submittedName>
        <fullName evidence="12">Flp pilus assembly protein TadD</fullName>
    </submittedName>
</protein>
<feature type="signal peptide" evidence="10">
    <location>
        <begin position="1"/>
        <end position="25"/>
    </location>
</feature>
<dbReference type="EMBL" id="QAYE01000002">
    <property type="protein sequence ID" value="PTW48004.1"/>
    <property type="molecule type" value="Genomic_DNA"/>
</dbReference>
<dbReference type="AlphaFoldDB" id="A0A2T5U948"/>
<feature type="region of interest" description="Disordered" evidence="9">
    <location>
        <begin position="64"/>
        <end position="131"/>
    </location>
</feature>
<comment type="similarity">
    <text evidence="3">Belongs to the AcsC/BcsC family.</text>
</comment>
<dbReference type="PROSITE" id="PS50005">
    <property type="entry name" value="TPR"/>
    <property type="match status" value="2"/>
</dbReference>
<evidence type="ECO:0000256" key="3">
    <source>
        <dbReference type="ARBA" id="ARBA00005886"/>
    </source>
</evidence>
<comment type="subcellular location">
    <subcellularLocation>
        <location evidence="1">Cell outer membrane</location>
        <topology evidence="1">Peripheral membrane protein</topology>
    </subcellularLocation>
</comment>
<evidence type="ECO:0000256" key="7">
    <source>
        <dbReference type="ARBA" id="ARBA00022916"/>
    </source>
</evidence>
<reference evidence="12 13" key="1">
    <citation type="submission" date="2018-04" db="EMBL/GenBank/DDBJ databases">
        <title>Genomic Encyclopedia of Type Strains, Phase III (KMG-III): the genomes of soil and plant-associated and newly described type strains.</title>
        <authorList>
            <person name="Whitman W."/>
        </authorList>
    </citation>
    <scope>NUCLEOTIDE SEQUENCE [LARGE SCALE GENOMIC DNA]</scope>
    <source>
        <strain evidence="12 13">MA-olki</strain>
    </source>
</reference>
<dbReference type="Proteomes" id="UP000244013">
    <property type="component" value="Unassembled WGS sequence"/>
</dbReference>
<dbReference type="Pfam" id="PF14559">
    <property type="entry name" value="TPR_19"/>
    <property type="match status" value="3"/>
</dbReference>
<dbReference type="SMART" id="SM00028">
    <property type="entry name" value="TPR"/>
    <property type="match status" value="7"/>
</dbReference>
<evidence type="ECO:0000313" key="13">
    <source>
        <dbReference type="Proteomes" id="UP000244013"/>
    </source>
</evidence>
<dbReference type="InterPro" id="IPR011990">
    <property type="entry name" value="TPR-like_helical_dom_sf"/>
</dbReference>
<evidence type="ECO:0000313" key="12">
    <source>
        <dbReference type="EMBL" id="PTW48004.1"/>
    </source>
</evidence>
<dbReference type="GeneID" id="91005130"/>
<keyword evidence="4 10" id="KW-0732">Signal</keyword>
<evidence type="ECO:0000256" key="2">
    <source>
        <dbReference type="ARBA" id="ARBA00005186"/>
    </source>
</evidence>
<name>A0A2T5U948_9SPHN</name>
<dbReference type="InterPro" id="IPR008410">
    <property type="entry name" value="BCSC_C"/>
</dbReference>
<dbReference type="SUPFAM" id="SSF48452">
    <property type="entry name" value="TPR-like"/>
    <property type="match status" value="3"/>
</dbReference>
<proteinExistence type="inferred from homology"/>